<dbReference type="EMBL" id="BAABAE010000003">
    <property type="protein sequence ID" value="GAA3738006.1"/>
    <property type="molecule type" value="Genomic_DNA"/>
</dbReference>
<keyword evidence="4" id="KW-1185">Reference proteome</keyword>
<dbReference type="Pfam" id="PF07905">
    <property type="entry name" value="PucR"/>
    <property type="match status" value="1"/>
</dbReference>
<dbReference type="RefSeq" id="WP_344754762.1">
    <property type="nucleotide sequence ID" value="NZ_BAABAE010000003.1"/>
</dbReference>
<sequence length="514" mass="54095">MIRLAQILELPALSLTPLTVVDPDAGVSWVATSELEDPSPFLEGGEILLTTGLTERTGAGWRELVRRCLAAGVVAIGFGVGLTHDEAPAALVESAREEGLNLFTVPRHVPFIAVSRAVAELLEKAERLGIRESLDHQRMLTRIAVSNPGGAAVLEALGAIVDGEAILTNPRGDLLAGTAHGPRNDDLLDRARPLVARLVGSDGRGAASEVTVSTRLTVHPVGIGDEVDAYLVLSTDGPLTVPLRSAVTTSIALLALDRRRAQAERQADRRLRSGVYSLLIRGELAAAQALLGDTSPGTGLPPGPAVVVRAQGDARMIEAALNRLETQVGLADRCLPARVVPTEGSSHPWESLAIVVDEATAASTDFTSTLHGLTAGVGPTVSATELRSSESAALDALAFATERRPIVRWSELSEQGVDALLPPSALQAYATELLRDITGRADSADLIDALHAFLVHNGHLGAAARSLGVHRNTMTNRLAVAETALGRSLLDPQTRADLWICLKSLVAEGRRTPL</sequence>
<gene>
    <name evidence="3" type="ORF">GCM10022239_12050</name>
</gene>
<evidence type="ECO:0000259" key="2">
    <source>
        <dbReference type="Pfam" id="PF13556"/>
    </source>
</evidence>
<evidence type="ECO:0000313" key="3">
    <source>
        <dbReference type="EMBL" id="GAA3738006.1"/>
    </source>
</evidence>
<feature type="domain" description="Purine catabolism PurC-like" evidence="1">
    <location>
        <begin position="24"/>
        <end position="121"/>
    </location>
</feature>
<name>A0ABP7FHQ5_9MICO</name>
<proteinExistence type="predicted"/>
<dbReference type="InterPro" id="IPR012914">
    <property type="entry name" value="PucR_dom"/>
</dbReference>
<accession>A0ABP7FHQ5</accession>
<evidence type="ECO:0000259" key="1">
    <source>
        <dbReference type="Pfam" id="PF07905"/>
    </source>
</evidence>
<organism evidence="3 4">
    <name type="scientific">Leifsonella bigeumensis</name>
    <dbReference type="NCBI Taxonomy" id="433643"/>
    <lineage>
        <taxon>Bacteria</taxon>
        <taxon>Bacillati</taxon>
        <taxon>Actinomycetota</taxon>
        <taxon>Actinomycetes</taxon>
        <taxon>Micrococcales</taxon>
        <taxon>Microbacteriaceae</taxon>
        <taxon>Leifsonella</taxon>
    </lineage>
</organism>
<evidence type="ECO:0000313" key="4">
    <source>
        <dbReference type="Proteomes" id="UP001501004"/>
    </source>
</evidence>
<comment type="caution">
    <text evidence="3">The sequence shown here is derived from an EMBL/GenBank/DDBJ whole genome shotgun (WGS) entry which is preliminary data.</text>
</comment>
<protein>
    <submittedName>
        <fullName evidence="3">PucR family transcriptional regulator</fullName>
    </submittedName>
</protein>
<feature type="domain" description="PucR C-terminal helix-turn-helix" evidence="2">
    <location>
        <begin position="446"/>
        <end position="503"/>
    </location>
</feature>
<dbReference type="Gene3D" id="1.10.10.2840">
    <property type="entry name" value="PucR C-terminal helix-turn-helix domain"/>
    <property type="match status" value="1"/>
</dbReference>
<dbReference type="InterPro" id="IPR025736">
    <property type="entry name" value="PucR_C-HTH_dom"/>
</dbReference>
<dbReference type="PANTHER" id="PTHR33744:SF1">
    <property type="entry name" value="DNA-BINDING TRANSCRIPTIONAL ACTIVATOR ADER"/>
    <property type="match status" value="1"/>
</dbReference>
<dbReference type="InterPro" id="IPR051448">
    <property type="entry name" value="CdaR-like_regulators"/>
</dbReference>
<dbReference type="PANTHER" id="PTHR33744">
    <property type="entry name" value="CARBOHYDRATE DIACID REGULATOR"/>
    <property type="match status" value="1"/>
</dbReference>
<reference evidence="4" key="1">
    <citation type="journal article" date="2019" name="Int. J. Syst. Evol. Microbiol.">
        <title>The Global Catalogue of Microorganisms (GCM) 10K type strain sequencing project: providing services to taxonomists for standard genome sequencing and annotation.</title>
        <authorList>
            <consortium name="The Broad Institute Genomics Platform"/>
            <consortium name="The Broad Institute Genome Sequencing Center for Infectious Disease"/>
            <person name="Wu L."/>
            <person name="Ma J."/>
        </authorList>
    </citation>
    <scope>NUCLEOTIDE SEQUENCE [LARGE SCALE GENOMIC DNA]</scope>
    <source>
        <strain evidence="4">JCM 16949</strain>
    </source>
</reference>
<dbReference type="Pfam" id="PF13556">
    <property type="entry name" value="HTH_30"/>
    <property type="match status" value="1"/>
</dbReference>
<dbReference type="Proteomes" id="UP001501004">
    <property type="component" value="Unassembled WGS sequence"/>
</dbReference>
<dbReference type="InterPro" id="IPR042070">
    <property type="entry name" value="PucR_C-HTH_sf"/>
</dbReference>